<dbReference type="InterPro" id="IPR022812">
    <property type="entry name" value="Dynamin"/>
</dbReference>
<dbReference type="GO" id="GO:0008017">
    <property type="term" value="F:microtubule binding"/>
    <property type="evidence" value="ECO:0007669"/>
    <property type="project" value="TreeGrafter"/>
</dbReference>
<evidence type="ECO:0000313" key="6">
    <source>
        <dbReference type="EMBL" id="KIK05827.1"/>
    </source>
</evidence>
<accession>A0A0C9Y6G3</accession>
<gene>
    <name evidence="6" type="ORF">K443DRAFT_638698</name>
</gene>
<dbReference type="SMART" id="SM00053">
    <property type="entry name" value="DYNc"/>
    <property type="match status" value="1"/>
</dbReference>
<dbReference type="InterPro" id="IPR000375">
    <property type="entry name" value="Dynamin_stalk"/>
</dbReference>
<dbReference type="GO" id="GO:0003924">
    <property type="term" value="F:GTPase activity"/>
    <property type="evidence" value="ECO:0007669"/>
    <property type="project" value="InterPro"/>
</dbReference>
<dbReference type="GO" id="GO:0005525">
    <property type="term" value="F:GTP binding"/>
    <property type="evidence" value="ECO:0007669"/>
    <property type="project" value="InterPro"/>
</dbReference>
<dbReference type="STRING" id="1095629.A0A0C9Y6G3"/>
<dbReference type="GO" id="GO:0048312">
    <property type="term" value="P:intracellular distribution of mitochondria"/>
    <property type="evidence" value="ECO:0007669"/>
    <property type="project" value="TreeGrafter"/>
</dbReference>
<keyword evidence="2" id="KW-0342">GTP-binding</keyword>
<reference evidence="7" key="2">
    <citation type="submission" date="2015-01" db="EMBL/GenBank/DDBJ databases">
        <title>Evolutionary Origins and Diversification of the Mycorrhizal Mutualists.</title>
        <authorList>
            <consortium name="DOE Joint Genome Institute"/>
            <consortium name="Mycorrhizal Genomics Consortium"/>
            <person name="Kohler A."/>
            <person name="Kuo A."/>
            <person name="Nagy L.G."/>
            <person name="Floudas D."/>
            <person name="Copeland A."/>
            <person name="Barry K.W."/>
            <person name="Cichocki N."/>
            <person name="Veneault-Fourrey C."/>
            <person name="LaButti K."/>
            <person name="Lindquist E.A."/>
            <person name="Lipzen A."/>
            <person name="Lundell T."/>
            <person name="Morin E."/>
            <person name="Murat C."/>
            <person name="Riley R."/>
            <person name="Ohm R."/>
            <person name="Sun H."/>
            <person name="Tunlid A."/>
            <person name="Henrissat B."/>
            <person name="Grigoriev I.V."/>
            <person name="Hibbett D.S."/>
            <person name="Martin F."/>
        </authorList>
    </citation>
    <scope>NUCLEOTIDE SEQUENCE [LARGE SCALE GENOMIC DNA]</scope>
    <source>
        <strain evidence="7">LaAM-08-1</strain>
    </source>
</reference>
<name>A0A0C9Y6G3_9AGAR</name>
<dbReference type="PROSITE" id="PS51718">
    <property type="entry name" value="G_DYNAMIN_2"/>
    <property type="match status" value="1"/>
</dbReference>
<dbReference type="Pfam" id="PF02212">
    <property type="entry name" value="GED"/>
    <property type="match status" value="1"/>
</dbReference>
<evidence type="ECO:0000259" key="4">
    <source>
        <dbReference type="PROSITE" id="PS51388"/>
    </source>
</evidence>
<feature type="region of interest" description="Disordered" evidence="3">
    <location>
        <begin position="1"/>
        <end position="104"/>
    </location>
</feature>
<dbReference type="SUPFAM" id="SSF52540">
    <property type="entry name" value="P-loop containing nucleoside triphosphate hydrolases"/>
    <property type="match status" value="1"/>
</dbReference>
<feature type="compositionally biased region" description="Polar residues" evidence="3">
    <location>
        <begin position="1"/>
        <end position="16"/>
    </location>
</feature>
<feature type="domain" description="Dynamin-type G" evidence="5">
    <location>
        <begin position="132"/>
        <end position="442"/>
    </location>
</feature>
<dbReference type="AlphaFoldDB" id="A0A0C9Y6G3"/>
<evidence type="ECO:0000256" key="1">
    <source>
        <dbReference type="ARBA" id="ARBA00022741"/>
    </source>
</evidence>
<dbReference type="GO" id="GO:0005739">
    <property type="term" value="C:mitochondrion"/>
    <property type="evidence" value="ECO:0007669"/>
    <property type="project" value="TreeGrafter"/>
</dbReference>
<feature type="region of interest" description="Disordered" evidence="3">
    <location>
        <begin position="715"/>
        <end position="735"/>
    </location>
</feature>
<keyword evidence="7" id="KW-1185">Reference proteome</keyword>
<dbReference type="SMART" id="SM00302">
    <property type="entry name" value="GED"/>
    <property type="match status" value="1"/>
</dbReference>
<dbReference type="InterPro" id="IPR030381">
    <property type="entry name" value="G_DYNAMIN_dom"/>
</dbReference>
<dbReference type="Gene3D" id="1.20.120.1240">
    <property type="entry name" value="Dynamin, middle domain"/>
    <property type="match status" value="1"/>
</dbReference>
<dbReference type="PRINTS" id="PR00195">
    <property type="entry name" value="DYNAMIN"/>
</dbReference>
<reference evidence="6 7" key="1">
    <citation type="submission" date="2014-04" db="EMBL/GenBank/DDBJ databases">
        <authorList>
            <consortium name="DOE Joint Genome Institute"/>
            <person name="Kuo A."/>
            <person name="Kohler A."/>
            <person name="Nagy L.G."/>
            <person name="Floudas D."/>
            <person name="Copeland A."/>
            <person name="Barry K.W."/>
            <person name="Cichocki N."/>
            <person name="Veneault-Fourrey C."/>
            <person name="LaButti K."/>
            <person name="Lindquist E.A."/>
            <person name="Lipzen A."/>
            <person name="Lundell T."/>
            <person name="Morin E."/>
            <person name="Murat C."/>
            <person name="Sun H."/>
            <person name="Tunlid A."/>
            <person name="Henrissat B."/>
            <person name="Grigoriev I.V."/>
            <person name="Hibbett D.S."/>
            <person name="Martin F."/>
            <person name="Nordberg H.P."/>
            <person name="Cantor M.N."/>
            <person name="Hua S.X."/>
        </authorList>
    </citation>
    <scope>NUCLEOTIDE SEQUENCE [LARGE SCALE GENOMIC DNA]</scope>
    <source>
        <strain evidence="6 7">LaAM-08-1</strain>
    </source>
</reference>
<dbReference type="PANTHER" id="PTHR11566:SF21">
    <property type="entry name" value="DYNAMIN RELATED PROTEIN 1, ISOFORM A"/>
    <property type="match status" value="1"/>
</dbReference>
<dbReference type="GO" id="GO:0006897">
    <property type="term" value="P:endocytosis"/>
    <property type="evidence" value="ECO:0007669"/>
    <property type="project" value="TreeGrafter"/>
</dbReference>
<dbReference type="InterPro" id="IPR027417">
    <property type="entry name" value="P-loop_NTPase"/>
</dbReference>
<evidence type="ECO:0000256" key="2">
    <source>
        <dbReference type="ARBA" id="ARBA00023134"/>
    </source>
</evidence>
<dbReference type="PANTHER" id="PTHR11566">
    <property type="entry name" value="DYNAMIN"/>
    <property type="match status" value="1"/>
</dbReference>
<protein>
    <recommendedName>
        <fullName evidence="8">Dynamin GTPase</fullName>
    </recommendedName>
</protein>
<feature type="domain" description="GED" evidence="4">
    <location>
        <begin position="775"/>
        <end position="868"/>
    </location>
</feature>
<dbReference type="InterPro" id="IPR001401">
    <property type="entry name" value="Dynamin_GTPase"/>
</dbReference>
<dbReference type="Pfam" id="PF01031">
    <property type="entry name" value="Dynamin_M"/>
    <property type="match status" value="1"/>
</dbReference>
<dbReference type="InterPro" id="IPR020850">
    <property type="entry name" value="GED_dom"/>
</dbReference>
<dbReference type="HOGENOM" id="CLU_008964_4_1_1"/>
<feature type="compositionally biased region" description="Low complexity" evidence="3">
    <location>
        <begin position="17"/>
        <end position="29"/>
    </location>
</feature>
<dbReference type="Proteomes" id="UP000054477">
    <property type="component" value="Unassembled WGS sequence"/>
</dbReference>
<dbReference type="EMBL" id="KN838557">
    <property type="protein sequence ID" value="KIK05827.1"/>
    <property type="molecule type" value="Genomic_DNA"/>
</dbReference>
<dbReference type="GO" id="GO:0016559">
    <property type="term" value="P:peroxisome fission"/>
    <property type="evidence" value="ECO:0007669"/>
    <property type="project" value="TreeGrafter"/>
</dbReference>
<dbReference type="GO" id="GO:0005874">
    <property type="term" value="C:microtubule"/>
    <property type="evidence" value="ECO:0007669"/>
    <property type="project" value="TreeGrafter"/>
</dbReference>
<feature type="compositionally biased region" description="Polar residues" evidence="3">
    <location>
        <begin position="84"/>
        <end position="104"/>
    </location>
</feature>
<dbReference type="Pfam" id="PF00350">
    <property type="entry name" value="Dynamin_N"/>
    <property type="match status" value="1"/>
</dbReference>
<dbReference type="PROSITE" id="PS51388">
    <property type="entry name" value="GED"/>
    <property type="match status" value="1"/>
</dbReference>
<dbReference type="InterPro" id="IPR003130">
    <property type="entry name" value="GED"/>
</dbReference>
<sequence length="868" mass="95455">MYESDTSSSDTEYIPQSSTSTTMSNASAAPPTQAATRSIKSLPARVSVPATPPQTQKTRPANVNGPPAMPSQQNTASAMKPPANGSTPNKPPLNGTSAQNDSVGLSNAQLSHGRRQMLDLVNRLHSTGVQVDVDLPQIAVIGSQSAGKSSLIESISGITLPRAAGTCTRCPTECRLSRASTPWQCTVSLRFITDNKGQPLGQARNEVFGPTIYDKAEVEGRIRHAQRAILNPKKPRKAFLEGEGDGEDGEGEELSFSTNCVSLPISGPDVADLSFCDLPGLIASVSSTHGHANDISLVESLVTSYIKKPSCIILLTVACETDFENQGAHRLAKQHDPEGRRTIGVLTKPDRIPLGEESNWLPFIRNEKETLENNWYCVKQPSSNDLKHHITWADARKREDEFFSMTEPWCTLDGVYQRYLRTGNLVERLSSILSDLIAKRLPKIQDELEKSMFKAQSSLSLLPKAPSSDLRNEILSLLHDFMNDVSRHVEGVPDEDGLLQAIRPAQERFRRGIRGTAPKFRPFERKYRGERRLGPAVFLSYEEGEGVLRRTGMGRMGSKGHRARTRELPGNYPFVVQASFINGIIKEWREPAIILCKTIHATIMEHCKKLVAAHFGEFGQGTLEQRVKAIIQKHINDCLKRAEDKVDWLLKVEDKPFSLNNHYLADYKAKFLSYYKGARESDEQSALIKAIQAYNNSSNSNSLFASSGTPKPANTFSFATPPAGADTQQAPQSPFLPAPQTGMAKILAGLAELGVVGVKPEDIPKLLPPDQMEPALVIMADVRAYFQVAYKRFVDNVPLAIDYELVRGVERGLLSALYTGLGVNSEDGTRISKELAQESSGVAHRRAELGKKLERLRIASEELFRIGV</sequence>
<keyword evidence="1" id="KW-0547">Nucleotide-binding</keyword>
<dbReference type="CDD" id="cd08771">
    <property type="entry name" value="DLP_1"/>
    <property type="match status" value="1"/>
</dbReference>
<evidence type="ECO:0008006" key="8">
    <source>
        <dbReference type="Google" id="ProtNLM"/>
    </source>
</evidence>
<dbReference type="OrthoDB" id="5061070at2759"/>
<evidence type="ECO:0000256" key="3">
    <source>
        <dbReference type="SAM" id="MobiDB-lite"/>
    </source>
</evidence>
<evidence type="ECO:0000259" key="5">
    <source>
        <dbReference type="PROSITE" id="PS51718"/>
    </source>
</evidence>
<proteinExistence type="predicted"/>
<organism evidence="6 7">
    <name type="scientific">Laccaria amethystina LaAM-08-1</name>
    <dbReference type="NCBI Taxonomy" id="1095629"/>
    <lineage>
        <taxon>Eukaryota</taxon>
        <taxon>Fungi</taxon>
        <taxon>Dikarya</taxon>
        <taxon>Basidiomycota</taxon>
        <taxon>Agaricomycotina</taxon>
        <taxon>Agaricomycetes</taxon>
        <taxon>Agaricomycetidae</taxon>
        <taxon>Agaricales</taxon>
        <taxon>Agaricineae</taxon>
        <taxon>Hydnangiaceae</taxon>
        <taxon>Laccaria</taxon>
    </lineage>
</organism>
<dbReference type="GO" id="GO:0000266">
    <property type="term" value="P:mitochondrial fission"/>
    <property type="evidence" value="ECO:0007669"/>
    <property type="project" value="TreeGrafter"/>
</dbReference>
<dbReference type="InterPro" id="IPR045063">
    <property type="entry name" value="Dynamin_N"/>
</dbReference>
<evidence type="ECO:0000313" key="7">
    <source>
        <dbReference type="Proteomes" id="UP000054477"/>
    </source>
</evidence>
<dbReference type="GO" id="GO:0016020">
    <property type="term" value="C:membrane"/>
    <property type="evidence" value="ECO:0007669"/>
    <property type="project" value="TreeGrafter"/>
</dbReference>
<dbReference type="Gene3D" id="3.40.50.300">
    <property type="entry name" value="P-loop containing nucleotide triphosphate hydrolases"/>
    <property type="match status" value="1"/>
</dbReference>